<evidence type="ECO:0000259" key="1">
    <source>
        <dbReference type="Pfam" id="PF00534"/>
    </source>
</evidence>
<accession>A0A1F5TQM1</accession>
<dbReference type="EMBL" id="MFGL01000006">
    <property type="protein sequence ID" value="OGF41312.1"/>
    <property type="molecule type" value="Genomic_DNA"/>
</dbReference>
<evidence type="ECO:0000259" key="2">
    <source>
        <dbReference type="Pfam" id="PF13439"/>
    </source>
</evidence>
<dbReference type="PANTHER" id="PTHR45947">
    <property type="entry name" value="SULFOQUINOVOSYL TRANSFERASE SQD2"/>
    <property type="match status" value="1"/>
</dbReference>
<dbReference type="InterPro" id="IPR028098">
    <property type="entry name" value="Glyco_trans_4-like_N"/>
</dbReference>
<dbReference type="GO" id="GO:0016757">
    <property type="term" value="F:glycosyltransferase activity"/>
    <property type="evidence" value="ECO:0007669"/>
    <property type="project" value="InterPro"/>
</dbReference>
<feature type="domain" description="Glycosyl transferase family 1" evidence="1">
    <location>
        <begin position="199"/>
        <end position="343"/>
    </location>
</feature>
<evidence type="ECO:0008006" key="5">
    <source>
        <dbReference type="Google" id="ProtNLM"/>
    </source>
</evidence>
<dbReference type="PANTHER" id="PTHR45947:SF3">
    <property type="entry name" value="SULFOQUINOVOSYL TRANSFERASE SQD2"/>
    <property type="match status" value="1"/>
</dbReference>
<comment type="caution">
    <text evidence="3">The sequence shown here is derived from an EMBL/GenBank/DDBJ whole genome shotgun (WGS) entry which is preliminary data.</text>
</comment>
<feature type="domain" description="Glycosyltransferase subfamily 4-like N-terminal" evidence="2">
    <location>
        <begin position="14"/>
        <end position="189"/>
    </location>
</feature>
<dbReference type="InterPro" id="IPR050194">
    <property type="entry name" value="Glycosyltransferase_grp1"/>
</dbReference>
<dbReference type="Proteomes" id="UP000177939">
    <property type="component" value="Unassembled WGS sequence"/>
</dbReference>
<dbReference type="AlphaFoldDB" id="A0A1F5TQM1"/>
<evidence type="ECO:0000313" key="4">
    <source>
        <dbReference type="Proteomes" id="UP000177939"/>
    </source>
</evidence>
<organism evidence="3 4">
    <name type="scientific">Candidatus Falkowbacteria bacterium RIFOXYC2_FULL_47_12</name>
    <dbReference type="NCBI Taxonomy" id="1798004"/>
    <lineage>
        <taxon>Bacteria</taxon>
        <taxon>Candidatus Falkowiibacteriota</taxon>
    </lineage>
</organism>
<evidence type="ECO:0000313" key="3">
    <source>
        <dbReference type="EMBL" id="OGF41312.1"/>
    </source>
</evidence>
<dbReference type="Pfam" id="PF13439">
    <property type="entry name" value="Glyco_transf_4"/>
    <property type="match status" value="1"/>
</dbReference>
<protein>
    <recommendedName>
        <fullName evidence="5">Glycosyl transferase family 1 domain-containing protein</fullName>
    </recommendedName>
</protein>
<name>A0A1F5TQM1_9BACT</name>
<gene>
    <name evidence="3" type="ORF">A2477_03070</name>
</gene>
<dbReference type="Pfam" id="PF00534">
    <property type="entry name" value="Glycos_transf_1"/>
    <property type="match status" value="1"/>
</dbReference>
<dbReference type="SUPFAM" id="SSF53756">
    <property type="entry name" value="UDP-Glycosyltransferase/glycogen phosphorylase"/>
    <property type="match status" value="1"/>
</dbReference>
<dbReference type="InterPro" id="IPR001296">
    <property type="entry name" value="Glyco_trans_1"/>
</dbReference>
<sequence length="371" mass="42568">MRIALIHDHLAQLGGAEKTLQALTELFPQAPVYTLLYNPKHAEHFFNLQNIHASFLQNMPGGVQKYQWYMPLMSSAVESFDLSGYDLIISSASSFAKGVITPPQATHICYCHTPTRYLWHYNHAYINELAVPKFLKKIISVYLSRVRQWDTAAARRVDYFIANSQTTQARIKKYYRRESIVIHPPVDTHLFKISERIDDYFLTGGRLTPYKRFDLTITAFNKLQLPLCIFGEGPDRRRLQKMAGPTISFIGAVSDEKKAEYFSRCRAFIHPQEEDFGITQIEALASGRPVIAYNRGGAAETIVHGQTGILFDEQTWEALADAVLRLAHTNEFNFNPQAIKQYAEKFSVERFKREILTYIDTITNYSNEPRV</sequence>
<proteinExistence type="predicted"/>
<dbReference type="Gene3D" id="3.40.50.2000">
    <property type="entry name" value="Glycogen Phosphorylase B"/>
    <property type="match status" value="2"/>
</dbReference>
<reference evidence="3 4" key="1">
    <citation type="journal article" date="2016" name="Nat. Commun.">
        <title>Thousands of microbial genomes shed light on interconnected biogeochemical processes in an aquifer system.</title>
        <authorList>
            <person name="Anantharaman K."/>
            <person name="Brown C.T."/>
            <person name="Hug L.A."/>
            <person name="Sharon I."/>
            <person name="Castelle C.J."/>
            <person name="Probst A.J."/>
            <person name="Thomas B.C."/>
            <person name="Singh A."/>
            <person name="Wilkins M.J."/>
            <person name="Karaoz U."/>
            <person name="Brodie E.L."/>
            <person name="Williams K.H."/>
            <person name="Hubbard S.S."/>
            <person name="Banfield J.F."/>
        </authorList>
    </citation>
    <scope>NUCLEOTIDE SEQUENCE [LARGE SCALE GENOMIC DNA]</scope>
</reference>